<keyword evidence="6" id="KW-1185">Reference proteome</keyword>
<dbReference type="PANTHER" id="PTHR43213">
    <property type="entry name" value="BIFUNCTIONAL DTTP/UTP PYROPHOSPHATASE/METHYLTRANSFERASE PROTEIN-RELATED"/>
    <property type="match status" value="1"/>
</dbReference>
<comment type="function">
    <text evidence="4">Nucleoside triphosphate pyrophosphatase that hydrolyzes dTTP and UTP. May have a dual role in cell division arrest and in preventing the incorporation of modified nucleotides into cellular nucleic acids.</text>
</comment>
<comment type="subcellular location">
    <subcellularLocation>
        <location evidence="4">Cytoplasm</location>
    </subcellularLocation>
</comment>
<evidence type="ECO:0000256" key="4">
    <source>
        <dbReference type="HAMAP-Rule" id="MF_00528"/>
    </source>
</evidence>
<dbReference type="AlphaFoldDB" id="A0A0K6H7X2"/>
<comment type="similarity">
    <text evidence="4">Belongs to the Maf family. YhdE subfamily.</text>
</comment>
<dbReference type="PANTHER" id="PTHR43213:SF5">
    <property type="entry name" value="BIFUNCTIONAL DTTP_UTP PYROPHOSPHATASE_METHYLTRANSFERASE PROTEIN-RELATED"/>
    <property type="match status" value="1"/>
</dbReference>
<dbReference type="InterPro" id="IPR003697">
    <property type="entry name" value="Maf-like"/>
</dbReference>
<organism evidence="5 6">
    <name type="scientific">Pseudidiomarina woesei</name>
    <dbReference type="NCBI Taxonomy" id="1381080"/>
    <lineage>
        <taxon>Bacteria</taxon>
        <taxon>Pseudomonadati</taxon>
        <taxon>Pseudomonadota</taxon>
        <taxon>Gammaproteobacteria</taxon>
        <taxon>Alteromonadales</taxon>
        <taxon>Idiomarinaceae</taxon>
        <taxon>Pseudidiomarina</taxon>
    </lineage>
</organism>
<evidence type="ECO:0000256" key="1">
    <source>
        <dbReference type="ARBA" id="ARBA00001968"/>
    </source>
</evidence>
<feature type="site" description="Important for substrate specificity" evidence="4">
    <location>
        <position position="73"/>
    </location>
</feature>
<feature type="site" description="Important for substrate specificity" evidence="4">
    <location>
        <position position="155"/>
    </location>
</feature>
<dbReference type="Gene3D" id="3.90.950.10">
    <property type="match status" value="1"/>
</dbReference>
<gene>
    <name evidence="5" type="ORF">Ga0061064_1686</name>
</gene>
<evidence type="ECO:0000313" key="5">
    <source>
        <dbReference type="EMBL" id="CUA86999.1"/>
    </source>
</evidence>
<comment type="catalytic activity">
    <reaction evidence="4">
        <text>UTP + H2O = UMP + diphosphate + H(+)</text>
        <dbReference type="Rhea" id="RHEA:29395"/>
        <dbReference type="ChEBI" id="CHEBI:15377"/>
        <dbReference type="ChEBI" id="CHEBI:15378"/>
        <dbReference type="ChEBI" id="CHEBI:33019"/>
        <dbReference type="ChEBI" id="CHEBI:46398"/>
        <dbReference type="ChEBI" id="CHEBI:57865"/>
        <dbReference type="EC" id="3.6.1.9"/>
    </reaction>
</comment>
<feature type="active site" description="Proton acceptor" evidence="4">
    <location>
        <position position="72"/>
    </location>
</feature>
<name>A0A0K6H7X2_9GAMM</name>
<evidence type="ECO:0000256" key="2">
    <source>
        <dbReference type="ARBA" id="ARBA00022801"/>
    </source>
</evidence>
<dbReference type="EC" id="3.6.1.9" evidence="4"/>
<proteinExistence type="inferred from homology"/>
<dbReference type="PIRSF" id="PIRSF006305">
    <property type="entry name" value="Maf"/>
    <property type="match status" value="1"/>
</dbReference>
<dbReference type="GO" id="GO:0005737">
    <property type="term" value="C:cytoplasm"/>
    <property type="evidence" value="ECO:0007669"/>
    <property type="project" value="UniProtKB-SubCell"/>
</dbReference>
<dbReference type="OrthoDB" id="9807767at2"/>
<reference evidence="6" key="1">
    <citation type="submission" date="2015-08" db="EMBL/GenBank/DDBJ databases">
        <authorList>
            <person name="Varghese N."/>
        </authorList>
    </citation>
    <scope>NUCLEOTIDE SEQUENCE [LARGE SCALE GENOMIC DNA]</scope>
    <source>
        <strain evidence="6">DSM 27808</strain>
    </source>
</reference>
<dbReference type="GO" id="GO:0036221">
    <property type="term" value="F:UTP diphosphatase activity"/>
    <property type="evidence" value="ECO:0007669"/>
    <property type="project" value="RHEA"/>
</dbReference>
<comment type="catalytic activity">
    <reaction evidence="4">
        <text>dTTP + H2O = dTMP + diphosphate + H(+)</text>
        <dbReference type="Rhea" id="RHEA:28534"/>
        <dbReference type="ChEBI" id="CHEBI:15377"/>
        <dbReference type="ChEBI" id="CHEBI:15378"/>
        <dbReference type="ChEBI" id="CHEBI:33019"/>
        <dbReference type="ChEBI" id="CHEBI:37568"/>
        <dbReference type="ChEBI" id="CHEBI:63528"/>
        <dbReference type="EC" id="3.6.1.9"/>
    </reaction>
</comment>
<dbReference type="InterPro" id="IPR029001">
    <property type="entry name" value="ITPase-like_fam"/>
</dbReference>
<dbReference type="Pfam" id="PF02545">
    <property type="entry name" value="Maf"/>
    <property type="match status" value="1"/>
</dbReference>
<accession>A0A0K6H7X2</accession>
<dbReference type="HAMAP" id="MF_00528">
    <property type="entry name" value="Maf"/>
    <property type="match status" value="1"/>
</dbReference>
<dbReference type="NCBIfam" id="TIGR00172">
    <property type="entry name" value="maf"/>
    <property type="match status" value="1"/>
</dbReference>
<dbReference type="EMBL" id="CYHB01000004">
    <property type="protein sequence ID" value="CUA86999.1"/>
    <property type="molecule type" value="Genomic_DNA"/>
</dbReference>
<dbReference type="SUPFAM" id="SSF52972">
    <property type="entry name" value="ITPase-like"/>
    <property type="match status" value="1"/>
</dbReference>
<evidence type="ECO:0000313" key="6">
    <source>
        <dbReference type="Proteomes" id="UP000182598"/>
    </source>
</evidence>
<dbReference type="Proteomes" id="UP000182598">
    <property type="component" value="Unassembled WGS sequence"/>
</dbReference>
<comment type="caution">
    <text evidence="4">Lacks conserved residue(s) required for the propagation of feature annotation.</text>
</comment>
<evidence type="ECO:0000256" key="3">
    <source>
        <dbReference type="ARBA" id="ARBA00023080"/>
    </source>
</evidence>
<keyword evidence="2 4" id="KW-0378">Hydrolase</keyword>
<comment type="cofactor">
    <cofactor evidence="1 4">
        <name>a divalent metal cation</name>
        <dbReference type="ChEBI" id="CHEBI:60240"/>
    </cofactor>
</comment>
<keyword evidence="4" id="KW-0963">Cytoplasm</keyword>
<sequence length="195" mass="21121">MSVNSLVLASGSPRRFELLQLLDRPFTVVRPDVVEQRNATELPTDYVKRLALDKARAGASLTSADALVLGADTIVVADNQVLEKPTSFEHFAGMMQQLSGQTHQAITAVAAVCQGIERVVVSGAKVTFKPLSREEIADYWRSGEPHDKAGGYGIQGRAAKFVTHIEGSYFAVVGLPVYETEQLIVALINDIEGRP</sequence>
<feature type="site" description="Important for substrate specificity" evidence="4">
    <location>
        <position position="14"/>
    </location>
</feature>
<dbReference type="GO" id="GO:0009117">
    <property type="term" value="P:nucleotide metabolic process"/>
    <property type="evidence" value="ECO:0007669"/>
    <property type="project" value="UniProtKB-KW"/>
</dbReference>
<dbReference type="CDD" id="cd00555">
    <property type="entry name" value="Maf"/>
    <property type="match status" value="1"/>
</dbReference>
<dbReference type="GO" id="GO:0036218">
    <property type="term" value="F:dTTP diphosphatase activity"/>
    <property type="evidence" value="ECO:0007669"/>
    <property type="project" value="RHEA"/>
</dbReference>
<protein>
    <recommendedName>
        <fullName evidence="4">dTTP/UTP pyrophosphatase</fullName>
        <shortName evidence="4">dTTPase/UTPase</shortName>
        <ecNumber evidence="4">3.6.1.9</ecNumber>
    </recommendedName>
    <alternativeName>
        <fullName evidence="4">Nucleoside triphosphate pyrophosphatase</fullName>
    </alternativeName>
    <alternativeName>
        <fullName evidence="4">Nucleotide pyrophosphatase</fullName>
        <shortName evidence="4">Nucleotide PPase</shortName>
    </alternativeName>
</protein>
<keyword evidence="3 4" id="KW-0546">Nucleotide metabolism</keyword>
<dbReference type="RefSeq" id="WP_055439337.1">
    <property type="nucleotide sequence ID" value="NZ_CYHB01000004.1"/>
</dbReference>